<reference evidence="1 2" key="1">
    <citation type="submission" date="2022-12" db="EMBL/GenBank/DDBJ databases">
        <title>Sphingomonas abieness sp. nov., an endophytic bacterium isolated from Abies koreana.</title>
        <authorList>
            <person name="Jiang L."/>
            <person name="Lee J."/>
        </authorList>
    </citation>
    <scope>NUCLEOTIDE SEQUENCE [LARGE SCALE GENOMIC DNA]</scope>
    <source>
        <strain evidence="2">PAMB 00755</strain>
    </source>
</reference>
<evidence type="ECO:0000313" key="1">
    <source>
        <dbReference type="EMBL" id="WBO21110.1"/>
    </source>
</evidence>
<sequence length="111" mass="11894">MVGSVLSDISLLAIKQQMLGILGRLDHYGEHIAAAHLVAALDALDDRLEARLGEQRPASTEDRPLDHFARAMIDRFGDRAEAVARAQLVAASGDAMLAWATIIGHLEALVA</sequence>
<dbReference type="Proteomes" id="UP001210865">
    <property type="component" value="Chromosome"/>
</dbReference>
<keyword evidence="2" id="KW-1185">Reference proteome</keyword>
<accession>A0ABY7NJF2</accession>
<dbReference type="EMBL" id="CP115174">
    <property type="protein sequence ID" value="WBO21110.1"/>
    <property type="molecule type" value="Genomic_DNA"/>
</dbReference>
<organism evidence="1 2">
    <name type="scientific">Sphingomonas abietis</name>
    <dbReference type="NCBI Taxonomy" id="3012344"/>
    <lineage>
        <taxon>Bacteria</taxon>
        <taxon>Pseudomonadati</taxon>
        <taxon>Pseudomonadota</taxon>
        <taxon>Alphaproteobacteria</taxon>
        <taxon>Sphingomonadales</taxon>
        <taxon>Sphingomonadaceae</taxon>
        <taxon>Sphingomonas</taxon>
    </lineage>
</organism>
<protein>
    <submittedName>
        <fullName evidence="1">Uncharacterized protein</fullName>
    </submittedName>
</protein>
<dbReference type="RefSeq" id="WP_270075759.1">
    <property type="nucleotide sequence ID" value="NZ_CP115174.1"/>
</dbReference>
<evidence type="ECO:0000313" key="2">
    <source>
        <dbReference type="Proteomes" id="UP001210865"/>
    </source>
</evidence>
<name>A0ABY7NJF2_9SPHN</name>
<proteinExistence type="predicted"/>
<gene>
    <name evidence="1" type="ORF">PBT88_12965</name>
</gene>